<keyword evidence="1 2" id="KW-0812">Transmembrane</keyword>
<dbReference type="EMBL" id="CM001224">
    <property type="protein sequence ID" value="AET04471.1"/>
    <property type="molecule type" value="Genomic_DNA"/>
</dbReference>
<proteinExistence type="predicted"/>
<dbReference type="PaxDb" id="3880-AET04471"/>
<feature type="transmembrane region" description="Helical" evidence="1">
    <location>
        <begin position="15"/>
        <end position="35"/>
    </location>
</feature>
<dbReference type="Proteomes" id="UP000002051">
    <property type="component" value="Chromosome 8"/>
</dbReference>
<evidence type="ECO:0000313" key="3">
    <source>
        <dbReference type="EnsemblPlants" id="AET04471"/>
    </source>
</evidence>
<dbReference type="AlphaFoldDB" id="G7L9J7"/>
<dbReference type="HOGENOM" id="CLU_2376075_0_0_1"/>
<keyword evidence="1" id="KW-0472">Membrane</keyword>
<evidence type="ECO:0000313" key="4">
    <source>
        <dbReference type="Proteomes" id="UP000002051"/>
    </source>
</evidence>
<protein>
    <submittedName>
        <fullName evidence="2">Transmembrane protein, putative</fullName>
    </submittedName>
</protein>
<sequence length="95" mass="10743">MNCQDCVTIFNSYPILLSALSKIVPLFLLIVARFFTNQINISKPKSRNLVADALARHGQGLSLFSSQWWPAPPTFIQSFLAKDRYGMPSSRLNIR</sequence>
<gene>
    <name evidence="2" type="ordered locus">MTR_8g089140</name>
</gene>
<reference evidence="3" key="3">
    <citation type="submission" date="2015-04" db="UniProtKB">
        <authorList>
            <consortium name="EnsemblPlants"/>
        </authorList>
    </citation>
    <scope>IDENTIFICATION</scope>
    <source>
        <strain evidence="3">cv. Jemalong A17</strain>
    </source>
</reference>
<accession>G7L9J7</accession>
<organism evidence="2 4">
    <name type="scientific">Medicago truncatula</name>
    <name type="common">Barrel medic</name>
    <name type="synonym">Medicago tribuloides</name>
    <dbReference type="NCBI Taxonomy" id="3880"/>
    <lineage>
        <taxon>Eukaryota</taxon>
        <taxon>Viridiplantae</taxon>
        <taxon>Streptophyta</taxon>
        <taxon>Embryophyta</taxon>
        <taxon>Tracheophyta</taxon>
        <taxon>Spermatophyta</taxon>
        <taxon>Magnoliopsida</taxon>
        <taxon>eudicotyledons</taxon>
        <taxon>Gunneridae</taxon>
        <taxon>Pentapetalae</taxon>
        <taxon>rosids</taxon>
        <taxon>fabids</taxon>
        <taxon>Fabales</taxon>
        <taxon>Fabaceae</taxon>
        <taxon>Papilionoideae</taxon>
        <taxon>50 kb inversion clade</taxon>
        <taxon>NPAAA clade</taxon>
        <taxon>Hologalegina</taxon>
        <taxon>IRL clade</taxon>
        <taxon>Trifolieae</taxon>
        <taxon>Medicago</taxon>
    </lineage>
</organism>
<dbReference type="EnsemblPlants" id="AET04471">
    <property type="protein sequence ID" value="AET04471"/>
    <property type="gene ID" value="MTR_8g089140"/>
</dbReference>
<reference evidence="2 4" key="2">
    <citation type="journal article" date="2014" name="BMC Genomics">
        <title>An improved genome release (version Mt4.0) for the model legume Medicago truncatula.</title>
        <authorList>
            <person name="Tang H."/>
            <person name="Krishnakumar V."/>
            <person name="Bidwell S."/>
            <person name="Rosen B."/>
            <person name="Chan A."/>
            <person name="Zhou S."/>
            <person name="Gentzbittel L."/>
            <person name="Childs K.L."/>
            <person name="Yandell M."/>
            <person name="Gundlach H."/>
            <person name="Mayer K.F."/>
            <person name="Schwartz D.C."/>
            <person name="Town C.D."/>
        </authorList>
    </citation>
    <scope>GENOME REANNOTATION</scope>
    <source>
        <strain evidence="3 4">cv. Jemalong A17</strain>
    </source>
</reference>
<evidence type="ECO:0000256" key="1">
    <source>
        <dbReference type="SAM" id="Phobius"/>
    </source>
</evidence>
<evidence type="ECO:0000313" key="2">
    <source>
        <dbReference type="EMBL" id="AET04471.1"/>
    </source>
</evidence>
<keyword evidence="1" id="KW-1133">Transmembrane helix</keyword>
<name>G7L9J7_MEDTR</name>
<reference evidence="2 4" key="1">
    <citation type="journal article" date="2011" name="Nature">
        <title>The Medicago genome provides insight into the evolution of rhizobial symbioses.</title>
        <authorList>
            <person name="Young N.D."/>
            <person name="Debelle F."/>
            <person name="Oldroyd G.E."/>
            <person name="Geurts R."/>
            <person name="Cannon S.B."/>
            <person name="Udvardi M.K."/>
            <person name="Benedito V.A."/>
            <person name="Mayer K.F."/>
            <person name="Gouzy J."/>
            <person name="Schoof H."/>
            <person name="Van de Peer Y."/>
            <person name="Proost S."/>
            <person name="Cook D.R."/>
            <person name="Meyers B.C."/>
            <person name="Spannagl M."/>
            <person name="Cheung F."/>
            <person name="De Mita S."/>
            <person name="Krishnakumar V."/>
            <person name="Gundlach H."/>
            <person name="Zhou S."/>
            <person name="Mudge J."/>
            <person name="Bharti A.K."/>
            <person name="Murray J.D."/>
            <person name="Naoumkina M.A."/>
            <person name="Rosen B."/>
            <person name="Silverstein K.A."/>
            <person name="Tang H."/>
            <person name="Rombauts S."/>
            <person name="Zhao P.X."/>
            <person name="Zhou P."/>
            <person name="Barbe V."/>
            <person name="Bardou P."/>
            <person name="Bechner M."/>
            <person name="Bellec A."/>
            <person name="Berger A."/>
            <person name="Berges H."/>
            <person name="Bidwell S."/>
            <person name="Bisseling T."/>
            <person name="Choisne N."/>
            <person name="Couloux A."/>
            <person name="Denny R."/>
            <person name="Deshpande S."/>
            <person name="Dai X."/>
            <person name="Doyle J.J."/>
            <person name="Dudez A.M."/>
            <person name="Farmer A.D."/>
            <person name="Fouteau S."/>
            <person name="Franken C."/>
            <person name="Gibelin C."/>
            <person name="Gish J."/>
            <person name="Goldstein S."/>
            <person name="Gonzalez A.J."/>
            <person name="Green P.J."/>
            <person name="Hallab A."/>
            <person name="Hartog M."/>
            <person name="Hua A."/>
            <person name="Humphray S.J."/>
            <person name="Jeong D.H."/>
            <person name="Jing Y."/>
            <person name="Jocker A."/>
            <person name="Kenton S.M."/>
            <person name="Kim D.J."/>
            <person name="Klee K."/>
            <person name="Lai H."/>
            <person name="Lang C."/>
            <person name="Lin S."/>
            <person name="Macmil S.L."/>
            <person name="Magdelenat G."/>
            <person name="Matthews L."/>
            <person name="McCorrison J."/>
            <person name="Monaghan E.L."/>
            <person name="Mun J.H."/>
            <person name="Najar F.Z."/>
            <person name="Nicholson C."/>
            <person name="Noirot C."/>
            <person name="O'Bleness M."/>
            <person name="Paule C.R."/>
            <person name="Poulain J."/>
            <person name="Prion F."/>
            <person name="Qin B."/>
            <person name="Qu C."/>
            <person name="Retzel E.F."/>
            <person name="Riddle C."/>
            <person name="Sallet E."/>
            <person name="Samain S."/>
            <person name="Samson N."/>
            <person name="Sanders I."/>
            <person name="Saurat O."/>
            <person name="Scarpelli C."/>
            <person name="Schiex T."/>
            <person name="Segurens B."/>
            <person name="Severin A.J."/>
            <person name="Sherrier D.J."/>
            <person name="Shi R."/>
            <person name="Sims S."/>
            <person name="Singer S.R."/>
            <person name="Sinharoy S."/>
            <person name="Sterck L."/>
            <person name="Viollet A."/>
            <person name="Wang B.B."/>
            <person name="Wang K."/>
            <person name="Wang M."/>
            <person name="Wang X."/>
            <person name="Warfsmann J."/>
            <person name="Weissenbach J."/>
            <person name="White D.D."/>
            <person name="White J.D."/>
            <person name="Wiley G.B."/>
            <person name="Wincker P."/>
            <person name="Xing Y."/>
            <person name="Yang L."/>
            <person name="Yao Z."/>
            <person name="Ying F."/>
            <person name="Zhai J."/>
            <person name="Zhou L."/>
            <person name="Zuber A."/>
            <person name="Denarie J."/>
            <person name="Dixon R.A."/>
            <person name="May G.D."/>
            <person name="Schwartz D.C."/>
            <person name="Rogers J."/>
            <person name="Quetier F."/>
            <person name="Town C.D."/>
            <person name="Roe B.A."/>
        </authorList>
    </citation>
    <scope>NUCLEOTIDE SEQUENCE [LARGE SCALE GENOMIC DNA]</scope>
    <source>
        <strain evidence="2">A17</strain>
        <strain evidence="3 4">cv. Jemalong A17</strain>
    </source>
</reference>
<keyword evidence="4" id="KW-1185">Reference proteome</keyword>